<name>A0A6J2UI39_DROLE</name>
<evidence type="ECO:0000256" key="7">
    <source>
        <dbReference type="ARBA" id="ARBA00023136"/>
    </source>
</evidence>
<keyword evidence="8 10" id="KW-0675">Receptor</keyword>
<dbReference type="GO" id="GO:0005886">
    <property type="term" value="C:plasma membrane"/>
    <property type="evidence" value="ECO:0007669"/>
    <property type="project" value="UniProtKB-SubCell"/>
</dbReference>
<dbReference type="PANTHER" id="PTHR21137:SF26">
    <property type="entry name" value="ODORANT RECEPTOR 10A-RELATED"/>
    <property type="match status" value="1"/>
</dbReference>
<keyword evidence="4 10" id="KW-0812">Transmembrane</keyword>
<evidence type="ECO:0000256" key="4">
    <source>
        <dbReference type="ARBA" id="ARBA00022692"/>
    </source>
</evidence>
<evidence type="ECO:0000256" key="8">
    <source>
        <dbReference type="ARBA" id="ARBA00023170"/>
    </source>
</evidence>
<proteinExistence type="inferred from homology"/>
<evidence type="ECO:0000256" key="9">
    <source>
        <dbReference type="ARBA" id="ARBA00023224"/>
    </source>
</evidence>
<dbReference type="OrthoDB" id="6765072at2759"/>
<evidence type="ECO:0000256" key="6">
    <source>
        <dbReference type="ARBA" id="ARBA00022989"/>
    </source>
</evidence>
<keyword evidence="5 10" id="KW-0552">Olfaction</keyword>
<dbReference type="Pfam" id="PF02949">
    <property type="entry name" value="7tm_6"/>
    <property type="match status" value="1"/>
</dbReference>
<protein>
    <recommendedName>
        <fullName evidence="10">Odorant receptor</fullName>
    </recommendedName>
</protein>
<reference evidence="12" key="1">
    <citation type="submission" date="2025-08" db="UniProtKB">
        <authorList>
            <consortium name="RefSeq"/>
        </authorList>
    </citation>
    <scope>IDENTIFICATION</scope>
    <source>
        <strain evidence="12">11010-0011.00</strain>
        <tissue evidence="12">Whole body</tissue>
    </source>
</reference>
<sequence length="399" mass="45806">MLLSFLTSSYPVDRHYFLVPKFSWKWIGFYPETERTWSVRLWSFFNFFVLAYGCYAEASYGIHYLSIDVATALDALCPVASSIVSLLKMVCLWWYMDDFKFLIQRIRHLSEQEGSPKKLQYKKKYYTLATQLASIVFFFGFWTSMSYSIRNLWVNLHRLQNDLDWIYETPFLMRLPAPMLRLPLYPISYTLVQWHGNITVCCFAGADGLFVGFCIYLSVLIKSLRDDVCETLAVKSDSPPTLQEELQVVRKLEQLIDRHNELAELTALLSRVLAVITLGHFVTSSLIICASVLGILLFSGTLVGTLAYVVYCICVSAEIFLYCLGGNFFVEGCSELARDVFDSAWYAHSIRVQKMTLLIILRAQRQLQIQIPFFSPSLETLTSILRFTGSLLTLFVSVL</sequence>
<organism evidence="11 12">
    <name type="scientific">Drosophila lebanonensis</name>
    <name type="common">Fruit fly</name>
    <name type="synonym">Scaptodrosophila lebanonensis</name>
    <dbReference type="NCBI Taxonomy" id="7225"/>
    <lineage>
        <taxon>Eukaryota</taxon>
        <taxon>Metazoa</taxon>
        <taxon>Ecdysozoa</taxon>
        <taxon>Arthropoda</taxon>
        <taxon>Hexapoda</taxon>
        <taxon>Insecta</taxon>
        <taxon>Pterygota</taxon>
        <taxon>Neoptera</taxon>
        <taxon>Endopterygota</taxon>
        <taxon>Diptera</taxon>
        <taxon>Brachycera</taxon>
        <taxon>Muscomorpha</taxon>
        <taxon>Ephydroidea</taxon>
        <taxon>Drosophilidae</taxon>
        <taxon>Scaptodrosophila</taxon>
    </lineage>
</organism>
<keyword evidence="2" id="KW-1003">Cell membrane</keyword>
<dbReference type="Proteomes" id="UP000504634">
    <property type="component" value="Unplaced"/>
</dbReference>
<feature type="transmembrane region" description="Helical" evidence="10">
    <location>
        <begin position="72"/>
        <end position="95"/>
    </location>
</feature>
<dbReference type="AlphaFoldDB" id="A0A6J2UI39"/>
<dbReference type="PANTHER" id="PTHR21137">
    <property type="entry name" value="ODORANT RECEPTOR"/>
    <property type="match status" value="1"/>
</dbReference>
<evidence type="ECO:0000313" key="12">
    <source>
        <dbReference type="RefSeq" id="XP_030387815.1"/>
    </source>
</evidence>
<comment type="caution">
    <text evidence="10">Lacks conserved residue(s) required for the propagation of feature annotation.</text>
</comment>
<keyword evidence="7 10" id="KW-0472">Membrane</keyword>
<evidence type="ECO:0000256" key="5">
    <source>
        <dbReference type="ARBA" id="ARBA00022725"/>
    </source>
</evidence>
<feature type="transmembrane region" description="Helical" evidence="10">
    <location>
        <begin position="308"/>
        <end position="330"/>
    </location>
</feature>
<evidence type="ECO:0000313" key="11">
    <source>
        <dbReference type="Proteomes" id="UP000504634"/>
    </source>
</evidence>
<feature type="transmembrane region" description="Helical" evidence="10">
    <location>
        <begin position="125"/>
        <end position="145"/>
    </location>
</feature>
<keyword evidence="9 10" id="KW-0807">Transducer</keyword>
<dbReference type="GO" id="GO:0005549">
    <property type="term" value="F:odorant binding"/>
    <property type="evidence" value="ECO:0007669"/>
    <property type="project" value="InterPro"/>
</dbReference>
<gene>
    <name evidence="12" type="primary">LOC115634302</name>
</gene>
<evidence type="ECO:0000256" key="1">
    <source>
        <dbReference type="ARBA" id="ARBA00004651"/>
    </source>
</evidence>
<evidence type="ECO:0000256" key="3">
    <source>
        <dbReference type="ARBA" id="ARBA00022606"/>
    </source>
</evidence>
<keyword evidence="3 10" id="KW-0716">Sensory transduction</keyword>
<dbReference type="GO" id="GO:0007165">
    <property type="term" value="P:signal transduction"/>
    <property type="evidence" value="ECO:0007669"/>
    <property type="project" value="UniProtKB-KW"/>
</dbReference>
<feature type="transmembrane region" description="Helical" evidence="10">
    <location>
        <begin position="44"/>
        <end position="66"/>
    </location>
</feature>
<evidence type="ECO:0000256" key="10">
    <source>
        <dbReference type="RuleBase" id="RU351113"/>
    </source>
</evidence>
<accession>A0A6J2UI39</accession>
<keyword evidence="11" id="KW-1185">Reference proteome</keyword>
<comment type="subcellular location">
    <subcellularLocation>
        <location evidence="1 10">Cell membrane</location>
        <topology evidence="1 10">Multi-pass membrane protein</topology>
    </subcellularLocation>
</comment>
<keyword evidence="6 10" id="KW-1133">Transmembrane helix</keyword>
<dbReference type="RefSeq" id="XP_030387815.1">
    <property type="nucleotide sequence ID" value="XM_030531955.1"/>
</dbReference>
<feature type="transmembrane region" description="Helical" evidence="10">
    <location>
        <begin position="272"/>
        <end position="296"/>
    </location>
</feature>
<dbReference type="GO" id="GO:0004984">
    <property type="term" value="F:olfactory receptor activity"/>
    <property type="evidence" value="ECO:0007669"/>
    <property type="project" value="InterPro"/>
</dbReference>
<feature type="transmembrane region" description="Helical" evidence="10">
    <location>
        <begin position="194"/>
        <end position="217"/>
    </location>
</feature>
<dbReference type="InterPro" id="IPR004117">
    <property type="entry name" value="7tm6_olfct_rcpt"/>
</dbReference>
<comment type="similarity">
    <text evidence="10">Belongs to the insect chemoreceptor superfamily. Heteromeric odorant receptor channel (TC 1.A.69) family.</text>
</comment>
<evidence type="ECO:0000256" key="2">
    <source>
        <dbReference type="ARBA" id="ARBA00022475"/>
    </source>
</evidence>
<dbReference type="GeneID" id="115634302"/>